<name>A0A1M6FYB4_9FIRM</name>
<organism evidence="2 3">
    <name type="scientific">Desulfosporosinus lacus DSM 15449</name>
    <dbReference type="NCBI Taxonomy" id="1121420"/>
    <lineage>
        <taxon>Bacteria</taxon>
        <taxon>Bacillati</taxon>
        <taxon>Bacillota</taxon>
        <taxon>Clostridia</taxon>
        <taxon>Eubacteriales</taxon>
        <taxon>Desulfitobacteriaceae</taxon>
        <taxon>Desulfosporosinus</taxon>
    </lineage>
</organism>
<dbReference type="STRING" id="1121420.SAMN02746098_05035"/>
<dbReference type="Proteomes" id="UP000183954">
    <property type="component" value="Unassembled WGS sequence"/>
</dbReference>
<sequence>TGATGEVGATGTTGATGEVGATGATGATGEVGVTGATGAGSTLSSAQSSSSLALPITTEVSVLSLPVTTTTGQTLKLDSMSEVEITTTASTNYQYTINYELFLDGASIATVTVEKDTDSQSATARLFGEIPSLTWIDTPTAGSHTYEIRITVTGTNLTSAVALTRALNVLIFG</sequence>
<feature type="non-terminal residue" evidence="2">
    <location>
        <position position="1"/>
    </location>
</feature>
<protein>
    <recommendedName>
        <fullName evidence="4">Collagen triple helix repeat-containing protein</fullName>
    </recommendedName>
</protein>
<feature type="region of interest" description="Disordered" evidence="1">
    <location>
        <begin position="1"/>
        <end position="32"/>
    </location>
</feature>
<evidence type="ECO:0000256" key="1">
    <source>
        <dbReference type="SAM" id="MobiDB-lite"/>
    </source>
</evidence>
<gene>
    <name evidence="2" type="ORF">SAMN02746098_05035</name>
</gene>
<proteinExistence type="predicted"/>
<accession>A0A1M6FYB4</accession>
<evidence type="ECO:0000313" key="2">
    <source>
        <dbReference type="EMBL" id="SHJ02701.1"/>
    </source>
</evidence>
<keyword evidence="3" id="KW-1185">Reference proteome</keyword>
<evidence type="ECO:0008006" key="4">
    <source>
        <dbReference type="Google" id="ProtNLM"/>
    </source>
</evidence>
<dbReference type="EMBL" id="FQXJ01000033">
    <property type="protein sequence ID" value="SHJ02701.1"/>
    <property type="molecule type" value="Genomic_DNA"/>
</dbReference>
<reference evidence="3" key="1">
    <citation type="submission" date="2016-11" db="EMBL/GenBank/DDBJ databases">
        <authorList>
            <person name="Varghese N."/>
            <person name="Submissions S."/>
        </authorList>
    </citation>
    <scope>NUCLEOTIDE SEQUENCE [LARGE SCALE GENOMIC DNA]</scope>
    <source>
        <strain evidence="3">DSM 15449</strain>
    </source>
</reference>
<dbReference type="AlphaFoldDB" id="A0A1M6FYB4"/>
<evidence type="ECO:0000313" key="3">
    <source>
        <dbReference type="Proteomes" id="UP000183954"/>
    </source>
</evidence>